<reference evidence="2" key="1">
    <citation type="submission" date="2020-06" db="EMBL/GenBank/DDBJ databases">
        <authorList>
            <person name="Li T."/>
            <person name="Hu X."/>
            <person name="Zhang T."/>
            <person name="Song X."/>
            <person name="Zhang H."/>
            <person name="Dai N."/>
            <person name="Sheng W."/>
            <person name="Hou X."/>
            <person name="Wei L."/>
        </authorList>
    </citation>
    <scope>NUCLEOTIDE SEQUENCE</scope>
    <source>
        <strain evidence="2">KEN1</strain>
        <tissue evidence="2">Leaf</tissue>
    </source>
</reference>
<organism evidence="2">
    <name type="scientific">Sesamum latifolium</name>
    <dbReference type="NCBI Taxonomy" id="2727402"/>
    <lineage>
        <taxon>Eukaryota</taxon>
        <taxon>Viridiplantae</taxon>
        <taxon>Streptophyta</taxon>
        <taxon>Embryophyta</taxon>
        <taxon>Tracheophyta</taxon>
        <taxon>Spermatophyta</taxon>
        <taxon>Magnoliopsida</taxon>
        <taxon>eudicotyledons</taxon>
        <taxon>Gunneridae</taxon>
        <taxon>Pentapetalae</taxon>
        <taxon>asterids</taxon>
        <taxon>lamiids</taxon>
        <taxon>Lamiales</taxon>
        <taxon>Pedaliaceae</taxon>
        <taxon>Sesamum</taxon>
    </lineage>
</organism>
<protein>
    <submittedName>
        <fullName evidence="2">Uncharacterized protein</fullName>
    </submittedName>
</protein>
<evidence type="ECO:0000256" key="1">
    <source>
        <dbReference type="SAM" id="MobiDB-lite"/>
    </source>
</evidence>
<accession>A0AAW2WXD2</accession>
<evidence type="ECO:0000313" key="2">
    <source>
        <dbReference type="EMBL" id="KAL0445971.1"/>
    </source>
</evidence>
<dbReference type="AlphaFoldDB" id="A0AAW2WXD2"/>
<name>A0AAW2WXD2_9LAMI</name>
<dbReference type="EMBL" id="JACGWN010000006">
    <property type="protein sequence ID" value="KAL0445971.1"/>
    <property type="molecule type" value="Genomic_DNA"/>
</dbReference>
<gene>
    <name evidence="2" type="ORF">Slati_1725000</name>
</gene>
<comment type="caution">
    <text evidence="2">The sequence shown here is derived from an EMBL/GenBank/DDBJ whole genome shotgun (WGS) entry which is preliminary data.</text>
</comment>
<sequence length="68" mass="6716">MFSGMPPILCGRGRGQEPPLSAAPSHASQGGAVFRPPPPPTTPLLAASQTPDDATPSGAAPTPEEGGQ</sequence>
<proteinExistence type="predicted"/>
<feature type="region of interest" description="Disordered" evidence="1">
    <location>
        <begin position="1"/>
        <end position="68"/>
    </location>
</feature>
<reference evidence="2" key="2">
    <citation type="journal article" date="2024" name="Plant">
        <title>Genomic evolution and insights into agronomic trait innovations of Sesamum species.</title>
        <authorList>
            <person name="Miao H."/>
            <person name="Wang L."/>
            <person name="Qu L."/>
            <person name="Liu H."/>
            <person name="Sun Y."/>
            <person name="Le M."/>
            <person name="Wang Q."/>
            <person name="Wei S."/>
            <person name="Zheng Y."/>
            <person name="Lin W."/>
            <person name="Duan Y."/>
            <person name="Cao H."/>
            <person name="Xiong S."/>
            <person name="Wang X."/>
            <person name="Wei L."/>
            <person name="Li C."/>
            <person name="Ma Q."/>
            <person name="Ju M."/>
            <person name="Zhao R."/>
            <person name="Li G."/>
            <person name="Mu C."/>
            <person name="Tian Q."/>
            <person name="Mei H."/>
            <person name="Zhang T."/>
            <person name="Gao T."/>
            <person name="Zhang H."/>
        </authorList>
    </citation>
    <scope>NUCLEOTIDE SEQUENCE</scope>
    <source>
        <strain evidence="2">KEN1</strain>
    </source>
</reference>